<name>A0A3G9J7Q1_9BACL</name>
<dbReference type="SUPFAM" id="SSF54593">
    <property type="entry name" value="Glyoxalase/Bleomycin resistance protein/Dihydroxybiphenyl dioxygenase"/>
    <property type="match status" value="1"/>
</dbReference>
<dbReference type="AlphaFoldDB" id="A0A3G9J7Q1"/>
<dbReference type="InterPro" id="IPR029068">
    <property type="entry name" value="Glyas_Bleomycin-R_OHBP_Dase"/>
</dbReference>
<organism evidence="2 3">
    <name type="scientific">Paenibacillus baekrokdamisoli</name>
    <dbReference type="NCBI Taxonomy" id="1712516"/>
    <lineage>
        <taxon>Bacteria</taxon>
        <taxon>Bacillati</taxon>
        <taxon>Bacillota</taxon>
        <taxon>Bacilli</taxon>
        <taxon>Bacillales</taxon>
        <taxon>Paenibacillaceae</taxon>
        <taxon>Paenibacillus</taxon>
    </lineage>
</organism>
<dbReference type="PROSITE" id="PS51819">
    <property type="entry name" value="VOC"/>
    <property type="match status" value="1"/>
</dbReference>
<evidence type="ECO:0000313" key="2">
    <source>
        <dbReference type="EMBL" id="BBH19009.1"/>
    </source>
</evidence>
<dbReference type="InterPro" id="IPR004360">
    <property type="entry name" value="Glyas_Fos-R_dOase_dom"/>
</dbReference>
<dbReference type="InterPro" id="IPR037523">
    <property type="entry name" value="VOC_core"/>
</dbReference>
<accession>A0A3G9J7Q1</accession>
<dbReference type="EMBL" id="AP019308">
    <property type="protein sequence ID" value="BBH19009.1"/>
    <property type="molecule type" value="Genomic_DNA"/>
</dbReference>
<sequence length="166" mass="18894">MVQGAKNYKNSDGYKPTTIPKALKVIKGHKEGITMESLNNQNRTMNTQAGSRLEKRIGSIFIHVSDMKSAVEWYSRVFDLPYNDDYMNGRLSTVYTLHFEGTEILLDSNHGAAPAPQPMMFFKTDDIRHTLQFLKDTGIVIHNEVLENNIVIFEDPDGNRLMAIQM</sequence>
<dbReference type="KEGG" id="pbk:Back11_03540"/>
<dbReference type="Proteomes" id="UP000275368">
    <property type="component" value="Chromosome"/>
</dbReference>
<dbReference type="Gene3D" id="3.10.180.10">
    <property type="entry name" value="2,3-Dihydroxybiphenyl 1,2-Dioxygenase, domain 1"/>
    <property type="match status" value="1"/>
</dbReference>
<proteinExistence type="predicted"/>
<feature type="domain" description="VOC" evidence="1">
    <location>
        <begin position="56"/>
        <end position="166"/>
    </location>
</feature>
<protein>
    <recommendedName>
        <fullName evidence="1">VOC domain-containing protein</fullName>
    </recommendedName>
</protein>
<keyword evidence="3" id="KW-1185">Reference proteome</keyword>
<evidence type="ECO:0000259" key="1">
    <source>
        <dbReference type="PROSITE" id="PS51819"/>
    </source>
</evidence>
<dbReference type="Pfam" id="PF00903">
    <property type="entry name" value="Glyoxalase"/>
    <property type="match status" value="1"/>
</dbReference>
<evidence type="ECO:0000313" key="3">
    <source>
        <dbReference type="Proteomes" id="UP000275368"/>
    </source>
</evidence>
<gene>
    <name evidence="2" type="ORF">Back11_03540</name>
</gene>
<reference evidence="2 3" key="1">
    <citation type="submission" date="2018-11" db="EMBL/GenBank/DDBJ databases">
        <title>Complete genome sequence of Paenibacillus baekrokdamisoli strain KCTC 33723.</title>
        <authorList>
            <person name="Kang S.W."/>
            <person name="Lee K.C."/>
            <person name="Kim K.K."/>
            <person name="Kim J.S."/>
            <person name="Kim D.S."/>
            <person name="Ko S.H."/>
            <person name="Yang S.H."/>
            <person name="Lee J.S."/>
        </authorList>
    </citation>
    <scope>NUCLEOTIDE SEQUENCE [LARGE SCALE GENOMIC DNA]</scope>
    <source>
        <strain evidence="2 3">KCTC 33723</strain>
    </source>
</reference>